<dbReference type="Proteomes" id="UP001257277">
    <property type="component" value="Unassembled WGS sequence"/>
</dbReference>
<accession>A0ABU3LC81</accession>
<dbReference type="RefSeq" id="WP_349240555.1">
    <property type="nucleotide sequence ID" value="NZ_JAVTTO010000001.1"/>
</dbReference>
<evidence type="ECO:0000259" key="1">
    <source>
        <dbReference type="Pfam" id="PF04945"/>
    </source>
</evidence>
<gene>
    <name evidence="2" type="ORF">RQM59_02890</name>
</gene>
<organism evidence="2 3">
    <name type="scientific">Asprobacillus argus</name>
    <dbReference type="NCBI Taxonomy" id="3076534"/>
    <lineage>
        <taxon>Bacteria</taxon>
        <taxon>Pseudomonadati</taxon>
        <taxon>Bacteroidota</taxon>
        <taxon>Flavobacteriia</taxon>
        <taxon>Flavobacteriales</taxon>
        <taxon>Flavobacteriaceae</taxon>
        <taxon>Asprobacillus</taxon>
    </lineage>
</organism>
<dbReference type="EMBL" id="JAVTTO010000001">
    <property type="protein sequence ID" value="MDT7831307.1"/>
    <property type="molecule type" value="Genomic_DNA"/>
</dbReference>
<reference evidence="2 3" key="1">
    <citation type="submission" date="2023-09" db="EMBL/GenBank/DDBJ databases">
        <title>Novel taxa isolated from Blanes Bay.</title>
        <authorList>
            <person name="Rey-Velasco X."/>
            <person name="Lucena T."/>
        </authorList>
    </citation>
    <scope>NUCLEOTIDE SEQUENCE [LARGE SCALE GENOMIC DNA]</scope>
    <source>
        <strain evidence="2 3">S356</strain>
    </source>
</reference>
<dbReference type="NCBIfam" id="NF041384">
    <property type="entry name" value="YHS_seleno_dom"/>
    <property type="match status" value="1"/>
</dbReference>
<dbReference type="InterPro" id="IPR007029">
    <property type="entry name" value="YHS_dom"/>
</dbReference>
<name>A0ABU3LC81_9FLAO</name>
<sequence length="146" mass="16798">MKKILMLLLFVTSISFGQKTHYNIQKGAVAKGYDVVSYFNNTAKKGDKQYTLKHDGVTFLFSSQENLNTFKKDPNKYIPQYGGYCAYAIGIKGSKVSINPETFEIRDGKLYLFYNRGRTNTLELWTNEGAEKLRDQADKNWKKITK</sequence>
<protein>
    <submittedName>
        <fullName evidence="2">YHS domain-containing (Seleno)protein</fullName>
    </submittedName>
</protein>
<dbReference type="Pfam" id="PF04945">
    <property type="entry name" value="YHS"/>
    <property type="match status" value="1"/>
</dbReference>
<evidence type="ECO:0000313" key="2">
    <source>
        <dbReference type="EMBL" id="MDT7831307.1"/>
    </source>
</evidence>
<feature type="domain" description="YHS" evidence="1">
    <location>
        <begin position="45"/>
        <end position="80"/>
    </location>
</feature>
<keyword evidence="3" id="KW-1185">Reference proteome</keyword>
<evidence type="ECO:0000313" key="3">
    <source>
        <dbReference type="Proteomes" id="UP001257277"/>
    </source>
</evidence>
<proteinExistence type="predicted"/>
<comment type="caution">
    <text evidence="2">The sequence shown here is derived from an EMBL/GenBank/DDBJ whole genome shotgun (WGS) entry which is preliminary data.</text>
</comment>